<keyword evidence="5" id="KW-1185">Reference proteome</keyword>
<dbReference type="EMBL" id="CP074402">
    <property type="protein sequence ID" value="QVJ02718.1"/>
    <property type="molecule type" value="Genomic_DNA"/>
</dbReference>
<protein>
    <submittedName>
        <fullName evidence="4">ROK family protein</fullName>
    </submittedName>
</protein>
<dbReference type="PANTHER" id="PTHR18964">
    <property type="entry name" value="ROK (REPRESSOR, ORF, KINASE) FAMILY"/>
    <property type="match status" value="1"/>
</dbReference>
<dbReference type="KEGG" id="nec:KGD82_10620"/>
<dbReference type="Gene3D" id="1.10.10.10">
    <property type="entry name" value="Winged helix-like DNA-binding domain superfamily/Winged helix DNA-binding domain"/>
    <property type="match status" value="1"/>
</dbReference>
<evidence type="ECO:0000313" key="4">
    <source>
        <dbReference type="EMBL" id="QVJ02718.1"/>
    </source>
</evidence>
<proteinExistence type="inferred from homology"/>
<dbReference type="PROSITE" id="PS01125">
    <property type="entry name" value="ROK"/>
    <property type="match status" value="1"/>
</dbReference>
<dbReference type="InterPro" id="IPR000835">
    <property type="entry name" value="HTH_MarR-typ"/>
</dbReference>
<dbReference type="InterPro" id="IPR036388">
    <property type="entry name" value="WH-like_DNA-bd_sf"/>
</dbReference>
<reference evidence="4" key="1">
    <citation type="submission" date="2021-05" db="EMBL/GenBank/DDBJ databases">
        <authorList>
            <person name="Kaiqin L."/>
            <person name="Jian G."/>
        </authorList>
    </citation>
    <scope>NUCLEOTIDE SEQUENCE</scope>
    <source>
        <strain evidence="4">HDS5</strain>
    </source>
</reference>
<dbReference type="Pfam" id="PF00480">
    <property type="entry name" value="ROK"/>
    <property type="match status" value="1"/>
</dbReference>
<comment type="similarity">
    <text evidence="1">Belongs to the ROK (NagC/XylR) family.</text>
</comment>
<dbReference type="InterPro" id="IPR049874">
    <property type="entry name" value="ROK_cs"/>
</dbReference>
<dbReference type="SUPFAM" id="SSF46785">
    <property type="entry name" value="Winged helix' DNA-binding domain"/>
    <property type="match status" value="1"/>
</dbReference>
<feature type="region of interest" description="Disordered" evidence="2">
    <location>
        <begin position="1"/>
        <end position="36"/>
    </location>
</feature>
<feature type="domain" description="HTH marR-type" evidence="3">
    <location>
        <begin position="37"/>
        <end position="91"/>
    </location>
</feature>
<evidence type="ECO:0000256" key="1">
    <source>
        <dbReference type="ARBA" id="ARBA00006479"/>
    </source>
</evidence>
<sequence length="410" mass="42180">MLVTFDGTTPERADGDGARGDRGRHDPGSQSALREANQRRVVDVLRRDGTRTQAELARATGLSAASVSNIVRGLRAAGTVSVRDTSSNGRRARAVTLLRPPGTVVAVDFGDDRIRVAVGDSEGNVLAREAIAYEVAVDAGRAVRRAAWLTETALLGARIDLGTVTSVVASVPGPIAPGTGEVGAISCLPRWAGFRPAKALGERLGVPVLAENDANLAVVAERELGAARGADHVIHLILGEGVGAGIVMSGRLFRGAGGTAGEIGHIGLDPRGQVCRCGNRGCLETFVGTGYLLNMLPRTHDLAASTDRALLREMVASAREGDPGSRRIVAEAGSALGQGVAIMANLFNPDRVVVGGDLAEAGDLLLVPMRRSMELGTLGGALAQLELGTSALGEDASIRGALLTAAHSLS</sequence>
<dbReference type="InterPro" id="IPR036390">
    <property type="entry name" value="WH_DNA-bd_sf"/>
</dbReference>
<dbReference type="AlphaFoldDB" id="A0A975QLN6"/>
<dbReference type="Pfam" id="PF12802">
    <property type="entry name" value="MarR_2"/>
    <property type="match status" value="1"/>
</dbReference>
<evidence type="ECO:0000313" key="5">
    <source>
        <dbReference type="Proteomes" id="UP000682416"/>
    </source>
</evidence>
<feature type="compositionally biased region" description="Basic and acidic residues" evidence="2">
    <location>
        <begin position="9"/>
        <end position="27"/>
    </location>
</feature>
<name>A0A975QLN6_9ACTN</name>
<gene>
    <name evidence="4" type="ORF">KGD82_10620</name>
</gene>
<dbReference type="PANTHER" id="PTHR18964:SF173">
    <property type="entry name" value="GLUCOKINASE"/>
    <property type="match status" value="1"/>
</dbReference>
<dbReference type="SUPFAM" id="SSF53067">
    <property type="entry name" value="Actin-like ATPase domain"/>
    <property type="match status" value="1"/>
</dbReference>
<dbReference type="Proteomes" id="UP000682416">
    <property type="component" value="Chromosome"/>
</dbReference>
<evidence type="ECO:0000259" key="3">
    <source>
        <dbReference type="Pfam" id="PF12802"/>
    </source>
</evidence>
<accession>A0A975QLN6</accession>
<dbReference type="InterPro" id="IPR000600">
    <property type="entry name" value="ROK"/>
</dbReference>
<dbReference type="Gene3D" id="3.30.420.40">
    <property type="match status" value="2"/>
</dbReference>
<evidence type="ECO:0000256" key="2">
    <source>
        <dbReference type="SAM" id="MobiDB-lite"/>
    </source>
</evidence>
<dbReference type="InterPro" id="IPR043129">
    <property type="entry name" value="ATPase_NBD"/>
</dbReference>
<organism evidence="4 5">
    <name type="scientific">Nocardiopsis eucommiae</name>
    <dbReference type="NCBI Taxonomy" id="2831970"/>
    <lineage>
        <taxon>Bacteria</taxon>
        <taxon>Bacillati</taxon>
        <taxon>Actinomycetota</taxon>
        <taxon>Actinomycetes</taxon>
        <taxon>Streptosporangiales</taxon>
        <taxon>Nocardiopsidaceae</taxon>
        <taxon>Nocardiopsis</taxon>
    </lineage>
</organism>